<organism evidence="1">
    <name type="scientific">marine sediment metagenome</name>
    <dbReference type="NCBI Taxonomy" id="412755"/>
    <lineage>
        <taxon>unclassified sequences</taxon>
        <taxon>metagenomes</taxon>
        <taxon>ecological metagenomes</taxon>
    </lineage>
</organism>
<dbReference type="AlphaFoldDB" id="A0A0F9BR32"/>
<protein>
    <submittedName>
        <fullName evidence="1">Uncharacterized protein</fullName>
    </submittedName>
</protein>
<dbReference type="EMBL" id="LAZR01036624">
    <property type="protein sequence ID" value="KKL24364.1"/>
    <property type="molecule type" value="Genomic_DNA"/>
</dbReference>
<name>A0A0F9BR32_9ZZZZ</name>
<proteinExistence type="predicted"/>
<evidence type="ECO:0000313" key="1">
    <source>
        <dbReference type="EMBL" id="KKL24364.1"/>
    </source>
</evidence>
<feature type="non-terminal residue" evidence="1">
    <location>
        <position position="1"/>
    </location>
</feature>
<gene>
    <name evidence="1" type="ORF">LCGC14_2416050</name>
</gene>
<sequence length="180" mass="19903">PHTFGWNLGGHTGRVYVPPVDVTLGQSLPAFTRCSLDDDPGTATKLAKPKEYKDGKYTRKDRYDGVPYGQFNAYLAWRTDGLIDQADRWEITVYLTAGKRGAPKDECTVDITPRRLQELSIKPGEKFTWTNVEGSRLAGAVSGGKAVQSGQAVADKHGLVTLEKVTVTKVRNRIKLRRAK</sequence>
<accession>A0A0F9BR32</accession>
<comment type="caution">
    <text evidence="1">The sequence shown here is derived from an EMBL/GenBank/DDBJ whole genome shotgun (WGS) entry which is preliminary data.</text>
</comment>
<reference evidence="1" key="1">
    <citation type="journal article" date="2015" name="Nature">
        <title>Complex archaea that bridge the gap between prokaryotes and eukaryotes.</title>
        <authorList>
            <person name="Spang A."/>
            <person name="Saw J.H."/>
            <person name="Jorgensen S.L."/>
            <person name="Zaremba-Niedzwiedzka K."/>
            <person name="Martijn J."/>
            <person name="Lind A.E."/>
            <person name="van Eijk R."/>
            <person name="Schleper C."/>
            <person name="Guy L."/>
            <person name="Ettema T.J."/>
        </authorList>
    </citation>
    <scope>NUCLEOTIDE SEQUENCE</scope>
</reference>